<proteinExistence type="predicted"/>
<evidence type="ECO:0000313" key="2">
    <source>
        <dbReference type="Proteomes" id="UP000269945"/>
    </source>
</evidence>
<dbReference type="EMBL" id="CYRY02021864">
    <property type="protein sequence ID" value="VCW97442.1"/>
    <property type="molecule type" value="Genomic_DNA"/>
</dbReference>
<feature type="non-terminal residue" evidence="1">
    <location>
        <position position="1"/>
    </location>
</feature>
<protein>
    <submittedName>
        <fullName evidence="1">Uncharacterized protein</fullName>
    </submittedName>
</protein>
<organism evidence="1 2">
    <name type="scientific">Gulo gulo</name>
    <name type="common">Wolverine</name>
    <name type="synonym">Gluton</name>
    <dbReference type="NCBI Taxonomy" id="48420"/>
    <lineage>
        <taxon>Eukaryota</taxon>
        <taxon>Metazoa</taxon>
        <taxon>Chordata</taxon>
        <taxon>Craniata</taxon>
        <taxon>Vertebrata</taxon>
        <taxon>Euteleostomi</taxon>
        <taxon>Mammalia</taxon>
        <taxon>Eutheria</taxon>
        <taxon>Laurasiatheria</taxon>
        <taxon>Carnivora</taxon>
        <taxon>Caniformia</taxon>
        <taxon>Musteloidea</taxon>
        <taxon>Mustelidae</taxon>
        <taxon>Guloninae</taxon>
        <taxon>Gulo</taxon>
    </lineage>
</organism>
<name>A0A9X9Q2C2_GULGU</name>
<dbReference type="Proteomes" id="UP000269945">
    <property type="component" value="Unassembled WGS sequence"/>
</dbReference>
<keyword evidence="2" id="KW-1185">Reference proteome</keyword>
<comment type="caution">
    <text evidence="1">The sequence shown here is derived from an EMBL/GenBank/DDBJ whole genome shotgun (WGS) entry which is preliminary data.</text>
</comment>
<sequence>QEPAHWGLSRQNWQGYSAEAASVRTPCGWSWPWLGSRCPHILFQEVQALWAVGHSAFTKYLSSMIGSFVQSGSASTTVAGLASGSALSGSLPLFFPLPIQRGIHRGSDKALGSIKREVTPRRTILTFWVGFHRPAGSSLF</sequence>
<dbReference type="AlphaFoldDB" id="A0A9X9Q2C2"/>
<evidence type="ECO:0000313" key="1">
    <source>
        <dbReference type="EMBL" id="VCW97442.1"/>
    </source>
</evidence>
<accession>A0A9X9Q2C2</accession>
<reference evidence="1 2" key="1">
    <citation type="submission" date="2018-10" db="EMBL/GenBank/DDBJ databases">
        <authorList>
            <person name="Ekblom R."/>
            <person name="Jareborg N."/>
        </authorList>
    </citation>
    <scope>NUCLEOTIDE SEQUENCE [LARGE SCALE GENOMIC DNA]</scope>
    <source>
        <tissue evidence="1">Muscle</tissue>
    </source>
</reference>
<gene>
    <name evidence="1" type="ORF">BN2614_LOCUS3</name>
</gene>